<keyword evidence="14" id="KW-1185">Reference proteome</keyword>
<evidence type="ECO:0000256" key="9">
    <source>
        <dbReference type="ARBA" id="ARBA00023010"/>
    </source>
</evidence>
<comment type="subunit">
    <text evidence="12">Component of the PAM complex.</text>
</comment>
<dbReference type="InterPro" id="IPR013875">
    <property type="entry name" value="Pam17"/>
</dbReference>
<name>A0A1E4TXE4_PACTA</name>
<organism evidence="13 14">
    <name type="scientific">Pachysolen tannophilus NRRL Y-2460</name>
    <dbReference type="NCBI Taxonomy" id="669874"/>
    <lineage>
        <taxon>Eukaryota</taxon>
        <taxon>Fungi</taxon>
        <taxon>Dikarya</taxon>
        <taxon>Ascomycota</taxon>
        <taxon>Saccharomycotina</taxon>
        <taxon>Pichiomycetes</taxon>
        <taxon>Pachysolenaceae</taxon>
        <taxon>Pachysolen</taxon>
    </lineage>
</organism>
<evidence type="ECO:0000256" key="12">
    <source>
        <dbReference type="RuleBase" id="RU367146"/>
    </source>
</evidence>
<evidence type="ECO:0000256" key="8">
    <source>
        <dbReference type="ARBA" id="ARBA00022989"/>
    </source>
</evidence>
<dbReference type="PANTHER" id="PTHR28021:SF1">
    <property type="entry name" value="PRESEQUENCE TRANSLOCATED-ASSOCIATED MOTOR SUBUNIT PAM17, MITOCHONDRIAL"/>
    <property type="match status" value="1"/>
</dbReference>
<keyword evidence="10 12" id="KW-0496">Mitochondrion</keyword>
<evidence type="ECO:0000256" key="10">
    <source>
        <dbReference type="ARBA" id="ARBA00023128"/>
    </source>
</evidence>
<proteinExistence type="inferred from homology"/>
<comment type="function">
    <text evidence="12">Component of the PAM complex, a complex required for the translocation of transit peptide-containing proteins from the inner membrane into the mitochondrial matrix in an ATP-dependent manner.</text>
</comment>
<dbReference type="AlphaFoldDB" id="A0A1E4TXE4"/>
<protein>
    <recommendedName>
        <fullName evidence="12">Presequence translocated-associated motor subunit PAM17</fullName>
    </recommendedName>
</protein>
<evidence type="ECO:0000256" key="1">
    <source>
        <dbReference type="ARBA" id="ARBA00004448"/>
    </source>
</evidence>
<evidence type="ECO:0000256" key="3">
    <source>
        <dbReference type="ARBA" id="ARBA00022448"/>
    </source>
</evidence>
<keyword evidence="5 12" id="KW-0999">Mitochondrion inner membrane</keyword>
<dbReference type="OrthoDB" id="5970083at2759"/>
<dbReference type="Pfam" id="PF08566">
    <property type="entry name" value="Pam17"/>
    <property type="match status" value="1"/>
</dbReference>
<evidence type="ECO:0000256" key="4">
    <source>
        <dbReference type="ARBA" id="ARBA00022692"/>
    </source>
</evidence>
<accession>A0A1E4TXE4</accession>
<sequence length="199" mass="23017">MLKLVGFNNINRIVCNSKIPLINVIKFQSRTFHSFKPLYSSSSETEKQPVLSWEEFLKLRKQERRINLGSSIFTALFGSTLSWGYISQIEIDPTEMILGFDPFMVMVLGMMSCTGLGYLLGPFVGGGIFNIKNKKILDQYMLKQKSFLNHVIKNRVDASRQSFSNPVPDYYGERIGSLKEYRQWLRDCNAYRKKAQEFL</sequence>
<comment type="similarity">
    <text evidence="2 12">Belongs to the PAM17 family.</text>
</comment>
<keyword evidence="4 12" id="KW-0812">Transmembrane</keyword>
<dbReference type="STRING" id="669874.A0A1E4TXE4"/>
<feature type="transmembrane region" description="Helical" evidence="12">
    <location>
        <begin position="66"/>
        <end position="86"/>
    </location>
</feature>
<evidence type="ECO:0000313" key="13">
    <source>
        <dbReference type="EMBL" id="ODV96416.1"/>
    </source>
</evidence>
<reference evidence="14" key="1">
    <citation type="submission" date="2016-05" db="EMBL/GenBank/DDBJ databases">
        <title>Comparative genomics of biotechnologically important yeasts.</title>
        <authorList>
            <consortium name="DOE Joint Genome Institute"/>
            <person name="Riley R."/>
            <person name="Haridas S."/>
            <person name="Wolfe K.H."/>
            <person name="Lopes M.R."/>
            <person name="Hittinger C.T."/>
            <person name="Goker M."/>
            <person name="Salamov A."/>
            <person name="Wisecaver J."/>
            <person name="Long T.M."/>
            <person name="Aerts A.L."/>
            <person name="Barry K."/>
            <person name="Choi C."/>
            <person name="Clum A."/>
            <person name="Coughlan A.Y."/>
            <person name="Deshpande S."/>
            <person name="Douglass A.P."/>
            <person name="Hanson S.J."/>
            <person name="Klenk H.-P."/>
            <person name="Labutti K."/>
            <person name="Lapidus A."/>
            <person name="Lindquist E."/>
            <person name="Lipzen A."/>
            <person name="Meier-Kolthoff J.P."/>
            <person name="Ohm R.A."/>
            <person name="Otillar R.P."/>
            <person name="Pangilinan J."/>
            <person name="Peng Y."/>
            <person name="Rokas A."/>
            <person name="Rosa C.A."/>
            <person name="Scheuner C."/>
            <person name="Sibirny A.A."/>
            <person name="Slot J.C."/>
            <person name="Stielow J.B."/>
            <person name="Sun H."/>
            <person name="Kurtzman C.P."/>
            <person name="Blackwell M."/>
            <person name="Grigoriev I.V."/>
            <person name="Jeffries T.W."/>
        </authorList>
    </citation>
    <scope>NUCLEOTIDE SEQUENCE [LARGE SCALE GENOMIC DNA]</scope>
    <source>
        <strain evidence="14">NRRL Y-2460</strain>
    </source>
</reference>
<keyword evidence="7" id="KW-0809">Transit peptide</keyword>
<evidence type="ECO:0000256" key="11">
    <source>
        <dbReference type="ARBA" id="ARBA00023136"/>
    </source>
</evidence>
<dbReference type="Proteomes" id="UP000094236">
    <property type="component" value="Unassembled WGS sequence"/>
</dbReference>
<evidence type="ECO:0000256" key="6">
    <source>
        <dbReference type="ARBA" id="ARBA00022927"/>
    </source>
</evidence>
<dbReference type="EMBL" id="KV454013">
    <property type="protein sequence ID" value="ODV96416.1"/>
    <property type="molecule type" value="Genomic_DNA"/>
</dbReference>
<dbReference type="GO" id="GO:0030150">
    <property type="term" value="P:protein import into mitochondrial matrix"/>
    <property type="evidence" value="ECO:0007669"/>
    <property type="project" value="UniProtKB-UniRule"/>
</dbReference>
<evidence type="ECO:0000256" key="5">
    <source>
        <dbReference type="ARBA" id="ARBA00022792"/>
    </source>
</evidence>
<keyword evidence="9 12" id="KW-0811">Translocation</keyword>
<keyword evidence="3 12" id="KW-0813">Transport</keyword>
<feature type="transmembrane region" description="Helical" evidence="12">
    <location>
        <begin position="106"/>
        <end position="131"/>
    </location>
</feature>
<comment type="subcellular location">
    <subcellularLocation>
        <location evidence="1 12">Mitochondrion inner membrane</location>
        <topology evidence="1 12">Multi-pass membrane protein</topology>
    </subcellularLocation>
</comment>
<keyword evidence="11 12" id="KW-0472">Membrane</keyword>
<gene>
    <name evidence="13" type="ORF">PACTADRAFT_49768</name>
</gene>
<evidence type="ECO:0000256" key="2">
    <source>
        <dbReference type="ARBA" id="ARBA00006837"/>
    </source>
</evidence>
<keyword evidence="8 12" id="KW-1133">Transmembrane helix</keyword>
<dbReference type="GO" id="GO:0001405">
    <property type="term" value="C:PAM complex, Tim23 associated import motor"/>
    <property type="evidence" value="ECO:0007669"/>
    <property type="project" value="UniProtKB-UniRule"/>
</dbReference>
<evidence type="ECO:0000256" key="7">
    <source>
        <dbReference type="ARBA" id="ARBA00022946"/>
    </source>
</evidence>
<dbReference type="PANTHER" id="PTHR28021">
    <property type="entry name" value="PRESEQUENCE TRANSLOCATED-ASSOCIATED MOTOR SUBUNIT PAM17, MITOCHONDRIAL"/>
    <property type="match status" value="1"/>
</dbReference>
<evidence type="ECO:0000313" key="14">
    <source>
        <dbReference type="Proteomes" id="UP000094236"/>
    </source>
</evidence>
<keyword evidence="6 12" id="KW-0653">Protein transport</keyword>